<protein>
    <submittedName>
        <fullName evidence="1">Uncharacterized protein</fullName>
    </submittedName>
</protein>
<accession>A0A165DJY5</accession>
<evidence type="ECO:0000313" key="1">
    <source>
        <dbReference type="EMBL" id="KZT05048.1"/>
    </source>
</evidence>
<dbReference type="RefSeq" id="XP_040762788.1">
    <property type="nucleotide sequence ID" value="XM_040912755.1"/>
</dbReference>
<dbReference type="EMBL" id="KV427632">
    <property type="protein sequence ID" value="KZT05048.1"/>
    <property type="molecule type" value="Genomic_DNA"/>
</dbReference>
<sequence>MSRASPNCTTLDHSFTEHRRNTIPIQGNATDRDSLRAIADATKLPKLGKASITEYRKLLLDYKMDETFAKTFKMNVAGVQFCAEAFLELLRKATSVS</sequence>
<dbReference type="InParanoid" id="A0A165DJY5"/>
<evidence type="ECO:0000313" key="2">
    <source>
        <dbReference type="Proteomes" id="UP000076871"/>
    </source>
</evidence>
<dbReference type="Gene3D" id="3.40.50.720">
    <property type="entry name" value="NAD(P)-binding Rossmann-like Domain"/>
    <property type="match status" value="1"/>
</dbReference>
<gene>
    <name evidence="1" type="ORF">LAESUDRAFT_760511</name>
</gene>
<dbReference type="AlphaFoldDB" id="A0A165DJY5"/>
<dbReference type="Proteomes" id="UP000076871">
    <property type="component" value="Unassembled WGS sequence"/>
</dbReference>
<keyword evidence="2" id="KW-1185">Reference proteome</keyword>
<dbReference type="OrthoDB" id="2962696at2759"/>
<dbReference type="SUPFAM" id="SSF51735">
    <property type="entry name" value="NAD(P)-binding Rossmann-fold domains"/>
    <property type="match status" value="1"/>
</dbReference>
<organism evidence="1 2">
    <name type="scientific">Laetiporus sulphureus 93-53</name>
    <dbReference type="NCBI Taxonomy" id="1314785"/>
    <lineage>
        <taxon>Eukaryota</taxon>
        <taxon>Fungi</taxon>
        <taxon>Dikarya</taxon>
        <taxon>Basidiomycota</taxon>
        <taxon>Agaricomycotina</taxon>
        <taxon>Agaricomycetes</taxon>
        <taxon>Polyporales</taxon>
        <taxon>Laetiporus</taxon>
    </lineage>
</organism>
<proteinExistence type="predicted"/>
<dbReference type="InterPro" id="IPR036291">
    <property type="entry name" value="NAD(P)-bd_dom_sf"/>
</dbReference>
<name>A0A165DJY5_9APHY</name>
<dbReference type="GeneID" id="63829783"/>
<reference evidence="1 2" key="1">
    <citation type="journal article" date="2016" name="Mol. Biol. Evol.">
        <title>Comparative Genomics of Early-Diverging Mushroom-Forming Fungi Provides Insights into the Origins of Lignocellulose Decay Capabilities.</title>
        <authorList>
            <person name="Nagy L.G."/>
            <person name="Riley R."/>
            <person name="Tritt A."/>
            <person name="Adam C."/>
            <person name="Daum C."/>
            <person name="Floudas D."/>
            <person name="Sun H."/>
            <person name="Yadav J.S."/>
            <person name="Pangilinan J."/>
            <person name="Larsson K.H."/>
            <person name="Matsuura K."/>
            <person name="Barry K."/>
            <person name="Labutti K."/>
            <person name="Kuo R."/>
            <person name="Ohm R.A."/>
            <person name="Bhattacharya S.S."/>
            <person name="Shirouzu T."/>
            <person name="Yoshinaga Y."/>
            <person name="Martin F.M."/>
            <person name="Grigoriev I.V."/>
            <person name="Hibbett D.S."/>
        </authorList>
    </citation>
    <scope>NUCLEOTIDE SEQUENCE [LARGE SCALE GENOMIC DNA]</scope>
    <source>
        <strain evidence="1 2">93-53</strain>
    </source>
</reference>